<dbReference type="Gene3D" id="2.30.30.40">
    <property type="entry name" value="SH3 Domains"/>
    <property type="match status" value="1"/>
</dbReference>
<feature type="domain" description="SH3" evidence="3">
    <location>
        <begin position="1"/>
        <end position="49"/>
    </location>
</feature>
<accession>A0AAD7JET7</accession>
<evidence type="ECO:0000256" key="2">
    <source>
        <dbReference type="PROSITE-ProRule" id="PRU00192"/>
    </source>
</evidence>
<proteinExistence type="predicted"/>
<dbReference type="SUPFAM" id="SSF50044">
    <property type="entry name" value="SH3-domain"/>
    <property type="match status" value="1"/>
</dbReference>
<keyword evidence="5" id="KW-1185">Reference proteome</keyword>
<dbReference type="EMBL" id="JARKIB010000033">
    <property type="protein sequence ID" value="KAJ7762171.1"/>
    <property type="molecule type" value="Genomic_DNA"/>
</dbReference>
<reference evidence="4" key="1">
    <citation type="submission" date="2023-03" db="EMBL/GenBank/DDBJ databases">
        <title>Massive genome expansion in bonnet fungi (Mycena s.s.) driven by repeated elements and novel gene families across ecological guilds.</title>
        <authorList>
            <consortium name="Lawrence Berkeley National Laboratory"/>
            <person name="Harder C.B."/>
            <person name="Miyauchi S."/>
            <person name="Viragh M."/>
            <person name="Kuo A."/>
            <person name="Thoen E."/>
            <person name="Andreopoulos B."/>
            <person name="Lu D."/>
            <person name="Skrede I."/>
            <person name="Drula E."/>
            <person name="Henrissat B."/>
            <person name="Morin E."/>
            <person name="Kohler A."/>
            <person name="Barry K."/>
            <person name="LaButti K."/>
            <person name="Morin E."/>
            <person name="Salamov A."/>
            <person name="Lipzen A."/>
            <person name="Mereny Z."/>
            <person name="Hegedus B."/>
            <person name="Baldrian P."/>
            <person name="Stursova M."/>
            <person name="Weitz H."/>
            <person name="Taylor A."/>
            <person name="Grigoriev I.V."/>
            <person name="Nagy L.G."/>
            <person name="Martin F."/>
            <person name="Kauserud H."/>
        </authorList>
    </citation>
    <scope>NUCLEOTIDE SEQUENCE</scope>
    <source>
        <strain evidence="4">CBHHK182m</strain>
    </source>
</reference>
<protein>
    <recommendedName>
        <fullName evidence="3">SH3 domain-containing protein</fullName>
    </recommendedName>
</protein>
<evidence type="ECO:0000256" key="1">
    <source>
        <dbReference type="ARBA" id="ARBA00022443"/>
    </source>
</evidence>
<dbReference type="InterPro" id="IPR036028">
    <property type="entry name" value="SH3-like_dom_sf"/>
</dbReference>
<evidence type="ECO:0000313" key="5">
    <source>
        <dbReference type="Proteomes" id="UP001215598"/>
    </source>
</evidence>
<dbReference type="Pfam" id="PF00018">
    <property type="entry name" value="SH3_1"/>
    <property type="match status" value="1"/>
</dbReference>
<keyword evidence="1 2" id="KW-0728">SH3 domain</keyword>
<dbReference type="InterPro" id="IPR001452">
    <property type="entry name" value="SH3_domain"/>
</dbReference>
<sequence length="49" mass="5643">MNEEFNFQEGDIIAVTATPDDGWWSGELMDENRRVSGKHIFPSNFVNQL</sequence>
<dbReference type="AlphaFoldDB" id="A0AAD7JET7"/>
<dbReference type="Proteomes" id="UP001215598">
    <property type="component" value="Unassembled WGS sequence"/>
</dbReference>
<name>A0AAD7JET7_9AGAR</name>
<evidence type="ECO:0000259" key="3">
    <source>
        <dbReference type="PROSITE" id="PS50002"/>
    </source>
</evidence>
<comment type="caution">
    <text evidence="4">The sequence shown here is derived from an EMBL/GenBank/DDBJ whole genome shotgun (WGS) entry which is preliminary data.</text>
</comment>
<gene>
    <name evidence="4" type="ORF">B0H16DRAFT_1312013</name>
</gene>
<organism evidence="4 5">
    <name type="scientific">Mycena metata</name>
    <dbReference type="NCBI Taxonomy" id="1033252"/>
    <lineage>
        <taxon>Eukaryota</taxon>
        <taxon>Fungi</taxon>
        <taxon>Dikarya</taxon>
        <taxon>Basidiomycota</taxon>
        <taxon>Agaricomycotina</taxon>
        <taxon>Agaricomycetes</taxon>
        <taxon>Agaricomycetidae</taxon>
        <taxon>Agaricales</taxon>
        <taxon>Marasmiineae</taxon>
        <taxon>Mycenaceae</taxon>
        <taxon>Mycena</taxon>
    </lineage>
</organism>
<evidence type="ECO:0000313" key="4">
    <source>
        <dbReference type="EMBL" id="KAJ7762171.1"/>
    </source>
</evidence>
<dbReference type="PRINTS" id="PR00452">
    <property type="entry name" value="SH3DOMAIN"/>
</dbReference>
<dbReference type="PROSITE" id="PS50002">
    <property type="entry name" value="SH3"/>
    <property type="match status" value="1"/>
</dbReference>